<accession>A0A166F7J0</accession>
<dbReference type="Proteomes" id="UP000077275">
    <property type="component" value="Unassembled WGS sequence"/>
</dbReference>
<gene>
    <name evidence="1" type="ORF">MBCUT_02640</name>
</gene>
<keyword evidence="2" id="KW-1185">Reference proteome</keyword>
<evidence type="ECO:0000313" key="1">
    <source>
        <dbReference type="EMBL" id="KZX17396.1"/>
    </source>
</evidence>
<name>A0A166F7J0_9EURY</name>
<proteinExistence type="predicted"/>
<comment type="caution">
    <text evidence="1">The sequence shown here is derived from an EMBL/GenBank/DDBJ whole genome shotgun (WGS) entry which is preliminary data.</text>
</comment>
<dbReference type="EMBL" id="LWMW01000044">
    <property type="protein sequence ID" value="KZX17396.1"/>
    <property type="molecule type" value="Genomic_DNA"/>
</dbReference>
<sequence length="34" mass="3831">MTKMNAGMKNAGVPIVAIVINFTNHNIYNRIKKK</sequence>
<protein>
    <submittedName>
        <fullName evidence="1">Uncharacterized protein</fullName>
    </submittedName>
</protein>
<dbReference type="PATRIC" id="fig|47311.3.peg.288"/>
<organism evidence="1 2">
    <name type="scientific">Methanobrevibacter cuticularis</name>
    <dbReference type="NCBI Taxonomy" id="47311"/>
    <lineage>
        <taxon>Archaea</taxon>
        <taxon>Methanobacteriati</taxon>
        <taxon>Methanobacteriota</taxon>
        <taxon>Methanomada group</taxon>
        <taxon>Methanobacteria</taxon>
        <taxon>Methanobacteriales</taxon>
        <taxon>Methanobacteriaceae</taxon>
        <taxon>Methanobrevibacter</taxon>
    </lineage>
</organism>
<reference evidence="1 2" key="1">
    <citation type="submission" date="2016-04" db="EMBL/GenBank/DDBJ databases">
        <title>Genome sequence of Methanobrevibacter cuticularis DSM 11139.</title>
        <authorList>
            <person name="Poehlein A."/>
            <person name="Seedorf H."/>
            <person name="Daniel R."/>
        </authorList>
    </citation>
    <scope>NUCLEOTIDE SEQUENCE [LARGE SCALE GENOMIC DNA]</scope>
    <source>
        <strain evidence="1 2">DSM 11139</strain>
    </source>
</reference>
<evidence type="ECO:0000313" key="2">
    <source>
        <dbReference type="Proteomes" id="UP000077275"/>
    </source>
</evidence>
<dbReference type="AlphaFoldDB" id="A0A166F7J0"/>